<comment type="caution">
    <text evidence="2">The sequence shown here is derived from an EMBL/GenBank/DDBJ whole genome shotgun (WGS) entry which is preliminary data.</text>
</comment>
<dbReference type="AlphaFoldDB" id="A0A4S4ASF0"/>
<evidence type="ECO:0000313" key="3">
    <source>
        <dbReference type="Proteomes" id="UP000308430"/>
    </source>
</evidence>
<dbReference type="PROSITE" id="PS51257">
    <property type="entry name" value="PROKAR_LIPOPROTEIN"/>
    <property type="match status" value="1"/>
</dbReference>
<feature type="signal peptide" evidence="1">
    <location>
        <begin position="1"/>
        <end position="22"/>
    </location>
</feature>
<evidence type="ECO:0000313" key="2">
    <source>
        <dbReference type="EMBL" id="THF62334.1"/>
    </source>
</evidence>
<keyword evidence="3" id="KW-1185">Reference proteome</keyword>
<keyword evidence="1" id="KW-0732">Signal</keyword>
<dbReference type="Proteomes" id="UP000308430">
    <property type="component" value="Unassembled WGS sequence"/>
</dbReference>
<sequence>MNRMHTFLAACALALLSGCSTTAPMNSSLTELGQSSSVVYGANGILVQRAIGINGLHAEDVPGSISRNLDQLPFWKRRWLASMNPLPDDLPDAMSPRLLPLSPTSRLSVRDYPSTGGDLSLAELHAVREQVLTLQESIAVLVQKKLEVLQLEQKGITTEALDTARTAAKDAETLVDGKQQRHLATLEKGGLVVANWARSVEASGKVQAADTTAAGLEAADKRHIEGYLIMANPRVLTLHFGQDLFKLLDALRARHQATDGSRLLDLDRLFITHFQIRAKRIAFAETRQQTSRAALNAKINELLGSVGAADQNTRQKILALQLELNARLESVTNTRNFGLLESMPPASQGNAGINQSIDLGTVSEGIQQPDTLPIVSFRVALGSLLGR</sequence>
<protein>
    <submittedName>
        <fullName evidence="2">Uncharacterized protein</fullName>
    </submittedName>
</protein>
<proteinExistence type="predicted"/>
<gene>
    <name evidence="2" type="ORF">E6C76_18615</name>
</gene>
<accession>A0A4S4ASF0</accession>
<name>A0A4S4ASF0_9RHOO</name>
<dbReference type="RefSeq" id="WP_136349756.1">
    <property type="nucleotide sequence ID" value="NZ_SSOC01000007.1"/>
</dbReference>
<evidence type="ECO:0000256" key="1">
    <source>
        <dbReference type="SAM" id="SignalP"/>
    </source>
</evidence>
<reference evidence="2 3" key="1">
    <citation type="submission" date="2019-04" db="EMBL/GenBank/DDBJ databases">
        <title>Azoarcus nasutitermitis sp. nov. isolated from termite nest.</title>
        <authorList>
            <person name="Lin S.-Y."/>
            <person name="Hameed A."/>
            <person name="Hsu Y.-H."/>
            <person name="Young C.-C."/>
        </authorList>
    </citation>
    <scope>NUCLEOTIDE SEQUENCE [LARGE SCALE GENOMIC DNA]</scope>
    <source>
        <strain evidence="2 3">CC-YHH838</strain>
    </source>
</reference>
<feature type="chain" id="PRO_5020547684" evidence="1">
    <location>
        <begin position="23"/>
        <end position="387"/>
    </location>
</feature>
<organism evidence="2 3">
    <name type="scientific">Pseudothauera nasutitermitis</name>
    <dbReference type="NCBI Taxonomy" id="2565930"/>
    <lineage>
        <taxon>Bacteria</taxon>
        <taxon>Pseudomonadati</taxon>
        <taxon>Pseudomonadota</taxon>
        <taxon>Betaproteobacteria</taxon>
        <taxon>Rhodocyclales</taxon>
        <taxon>Zoogloeaceae</taxon>
        <taxon>Pseudothauera</taxon>
    </lineage>
</organism>
<dbReference type="EMBL" id="SSOC01000007">
    <property type="protein sequence ID" value="THF62334.1"/>
    <property type="molecule type" value="Genomic_DNA"/>
</dbReference>